<dbReference type="SUPFAM" id="SSF53756">
    <property type="entry name" value="UDP-Glycosyltransferase/glycogen phosphorylase"/>
    <property type="match status" value="1"/>
</dbReference>
<keyword evidence="3" id="KW-1185">Reference proteome</keyword>
<dbReference type="EMBL" id="MAKX01000001">
    <property type="protein sequence ID" value="OCK43341.1"/>
    <property type="molecule type" value="Genomic_DNA"/>
</dbReference>
<gene>
    <name evidence="2" type="ORF">BA195_01155</name>
</gene>
<evidence type="ECO:0000259" key="1">
    <source>
        <dbReference type="Pfam" id="PF00534"/>
    </source>
</evidence>
<dbReference type="Gene3D" id="3.40.50.2000">
    <property type="entry name" value="Glycogen Phosphorylase B"/>
    <property type="match status" value="2"/>
</dbReference>
<name>A0A1B9Y0V5_9FLAO</name>
<reference evidence="2 3" key="1">
    <citation type="submission" date="2016-06" db="EMBL/GenBank/DDBJ databases">
        <title>Draft Genome Sequence of Tenacibaculum soleae UCD-KL19.</title>
        <authorList>
            <person name="Eisen J.A."/>
            <person name="Coil D.A."/>
            <person name="Lujan K.M."/>
        </authorList>
    </citation>
    <scope>NUCLEOTIDE SEQUENCE [LARGE SCALE GENOMIC DNA]</scope>
    <source>
        <strain evidence="2 3">UCD-KL19</strain>
    </source>
</reference>
<organism evidence="2 3">
    <name type="scientific">Tenacibaculum soleae</name>
    <dbReference type="NCBI Taxonomy" id="447689"/>
    <lineage>
        <taxon>Bacteria</taxon>
        <taxon>Pseudomonadati</taxon>
        <taxon>Bacteroidota</taxon>
        <taxon>Flavobacteriia</taxon>
        <taxon>Flavobacteriales</taxon>
        <taxon>Flavobacteriaceae</taxon>
        <taxon>Tenacibaculum</taxon>
    </lineage>
</organism>
<evidence type="ECO:0000313" key="2">
    <source>
        <dbReference type="EMBL" id="OCK43341.1"/>
    </source>
</evidence>
<dbReference type="CDD" id="cd03801">
    <property type="entry name" value="GT4_PimA-like"/>
    <property type="match status" value="1"/>
</dbReference>
<dbReference type="Pfam" id="PF00534">
    <property type="entry name" value="Glycos_transf_1"/>
    <property type="match status" value="1"/>
</dbReference>
<dbReference type="Proteomes" id="UP000093186">
    <property type="component" value="Unassembled WGS sequence"/>
</dbReference>
<dbReference type="PANTHER" id="PTHR12526">
    <property type="entry name" value="GLYCOSYLTRANSFERASE"/>
    <property type="match status" value="1"/>
</dbReference>
<comment type="caution">
    <text evidence="2">The sequence shown here is derived from an EMBL/GenBank/DDBJ whole genome shotgun (WGS) entry which is preliminary data.</text>
</comment>
<accession>A0A1B9Y0V5</accession>
<dbReference type="GO" id="GO:0016757">
    <property type="term" value="F:glycosyltransferase activity"/>
    <property type="evidence" value="ECO:0007669"/>
    <property type="project" value="InterPro"/>
</dbReference>
<proteinExistence type="predicted"/>
<dbReference type="RefSeq" id="WP_068701598.1">
    <property type="nucleotide sequence ID" value="NZ_MAKX01000001.1"/>
</dbReference>
<protein>
    <submittedName>
        <fullName evidence="2">Lipopolysaccharide biosynthesis protein</fullName>
    </submittedName>
</protein>
<dbReference type="OrthoDB" id="7560678at2"/>
<dbReference type="STRING" id="447689.BA195_01155"/>
<dbReference type="InterPro" id="IPR001296">
    <property type="entry name" value="Glyco_trans_1"/>
</dbReference>
<feature type="domain" description="Glycosyl transferase family 1" evidence="1">
    <location>
        <begin position="149"/>
        <end position="298"/>
    </location>
</feature>
<evidence type="ECO:0000313" key="3">
    <source>
        <dbReference type="Proteomes" id="UP000093186"/>
    </source>
</evidence>
<sequence>MKSDLIVIHTHFHKRRTGVTRSIENTLPDLKNICETYLYGYGIEGEKIPTSVLKKLLFSNKKVIVHCHRNNEILKILWYRFLGAKFKIVATRHAETSPSGFTRFLLKKSDAVVTLTKSMHKNLGIKNTKVSHGVNTSLFAPKKGVQLKNISQKNIILCAGRVRKAKGQKDLVAALATQIKNFTDWAIVIVGKVDKPEFLEELKQVVADNNIEKQVYFIDETTDIVSYYQAAKIAVIPSYTEGFSLVCAEAMSCENTTIATKNVGVHSELITENQSGYLFEAGNKEELKAILVKVIKNELPELGLVARTEILKNWSAKKEAQELVELYEKL</sequence>
<dbReference type="AlphaFoldDB" id="A0A1B9Y0V5"/>